<accession>A0A948TML3</accession>
<protein>
    <recommendedName>
        <fullName evidence="2">DUF3108 domain-containing protein</fullName>
    </recommendedName>
</protein>
<dbReference type="InterPro" id="IPR049279">
    <property type="entry name" value="DUF3108-like"/>
</dbReference>
<feature type="signal peptide" evidence="1">
    <location>
        <begin position="1"/>
        <end position="19"/>
    </location>
</feature>
<dbReference type="Proteomes" id="UP000784286">
    <property type="component" value="Unassembled WGS sequence"/>
</dbReference>
<evidence type="ECO:0000256" key="1">
    <source>
        <dbReference type="SAM" id="SignalP"/>
    </source>
</evidence>
<evidence type="ECO:0000313" key="4">
    <source>
        <dbReference type="Proteomes" id="UP000784286"/>
    </source>
</evidence>
<reference evidence="3" key="1">
    <citation type="journal article" date="2021" name="PeerJ">
        <title>Extensive microbial diversity within the chicken gut microbiome revealed by metagenomics and culture.</title>
        <authorList>
            <person name="Gilroy R."/>
            <person name="Ravi A."/>
            <person name="Getino M."/>
            <person name="Pursley I."/>
            <person name="Horton D.L."/>
            <person name="Alikhan N.F."/>
            <person name="Baker D."/>
            <person name="Gharbi K."/>
            <person name="Hall N."/>
            <person name="Watson M."/>
            <person name="Adriaenssens E.M."/>
            <person name="Foster-Nyarko E."/>
            <person name="Jarju S."/>
            <person name="Secka A."/>
            <person name="Antonio M."/>
            <person name="Oren A."/>
            <person name="Chaudhuri R.R."/>
            <person name="La Ragione R."/>
            <person name="Hildebrand F."/>
            <person name="Pallen M.J."/>
        </authorList>
    </citation>
    <scope>NUCLEOTIDE SEQUENCE</scope>
    <source>
        <strain evidence="3">8470</strain>
    </source>
</reference>
<feature type="chain" id="PRO_5038014264" description="DUF3108 domain-containing protein" evidence="1">
    <location>
        <begin position="20"/>
        <end position="235"/>
    </location>
</feature>
<organism evidence="3 4">
    <name type="scientific">Candidatus Phocaeicola excrementipullorum</name>
    <dbReference type="NCBI Taxonomy" id="2838731"/>
    <lineage>
        <taxon>Bacteria</taxon>
        <taxon>Pseudomonadati</taxon>
        <taxon>Bacteroidota</taxon>
        <taxon>Bacteroidia</taxon>
        <taxon>Bacteroidales</taxon>
        <taxon>Bacteroidaceae</taxon>
        <taxon>Phocaeicola</taxon>
    </lineage>
</organism>
<sequence length="235" mass="26509">MKKILFLLAGVFACHAAQAQYFCTAEGTKLHYVNYDEVGQSTSDEEITVKNVTKEGNTVKASYYDKIVTVKTKNNTSYTLYNWTYDGTVSTCTEDLMYGPYVDSDSDPARYDTAARLEWTEKLKFKGDNSFSIKDGAEAGENLPDRKFQWIRNMLKNDVTISGASYMGTEQVNTRAGKFNCVKISYLKRTKIILKTTTLRVNEWYAEGVGLVKSESFKMDGEQAGKTLLVKVEKN</sequence>
<feature type="domain" description="DUF3108" evidence="2">
    <location>
        <begin position="26"/>
        <end position="229"/>
    </location>
</feature>
<dbReference type="Pfam" id="PF21347">
    <property type="entry name" value="DUF3108_like"/>
    <property type="match status" value="1"/>
</dbReference>
<gene>
    <name evidence="3" type="ORF">H9928_05730</name>
</gene>
<name>A0A948TML3_9BACT</name>
<evidence type="ECO:0000259" key="2">
    <source>
        <dbReference type="Pfam" id="PF21347"/>
    </source>
</evidence>
<dbReference type="Gene3D" id="2.40.360.20">
    <property type="match status" value="1"/>
</dbReference>
<reference evidence="3" key="2">
    <citation type="submission" date="2021-04" db="EMBL/GenBank/DDBJ databases">
        <authorList>
            <person name="Gilroy R."/>
        </authorList>
    </citation>
    <scope>NUCLEOTIDE SEQUENCE</scope>
    <source>
        <strain evidence="3">8470</strain>
    </source>
</reference>
<dbReference type="AlphaFoldDB" id="A0A948TML3"/>
<comment type="caution">
    <text evidence="3">The sequence shown here is derived from an EMBL/GenBank/DDBJ whole genome shotgun (WGS) entry which is preliminary data.</text>
</comment>
<evidence type="ECO:0000313" key="3">
    <source>
        <dbReference type="EMBL" id="MBU3856044.1"/>
    </source>
</evidence>
<dbReference type="EMBL" id="JAHLFJ010000053">
    <property type="protein sequence ID" value="MBU3856044.1"/>
    <property type="molecule type" value="Genomic_DNA"/>
</dbReference>
<proteinExistence type="predicted"/>
<keyword evidence="1" id="KW-0732">Signal</keyword>